<evidence type="ECO:0000256" key="13">
    <source>
        <dbReference type="ARBA" id="ARBA00023134"/>
    </source>
</evidence>
<dbReference type="Pfam" id="PF03144">
    <property type="entry name" value="GTP_EFTU_D2"/>
    <property type="match status" value="1"/>
</dbReference>
<dbReference type="InterPro" id="IPR000795">
    <property type="entry name" value="T_Tr_GTP-bd_dom"/>
</dbReference>
<dbReference type="NCBIfam" id="NF009373">
    <property type="entry name" value="PRK12736.1"/>
    <property type="match status" value="1"/>
</dbReference>
<keyword evidence="18" id="KW-1185">Reference proteome</keyword>
<dbReference type="GO" id="GO:0046872">
    <property type="term" value="F:metal ion binding"/>
    <property type="evidence" value="ECO:0007669"/>
    <property type="project" value="UniProtKB-KW"/>
</dbReference>
<dbReference type="InterPro" id="IPR004161">
    <property type="entry name" value="EFTu-like_2"/>
</dbReference>
<comment type="subcellular location">
    <subcellularLocation>
        <location evidence="1">Mitochondrion</location>
    </subcellularLocation>
</comment>
<dbReference type="InterPro" id="IPR027417">
    <property type="entry name" value="P-loop_NTPase"/>
</dbReference>
<dbReference type="SUPFAM" id="SSF50465">
    <property type="entry name" value="EF-Tu/eEF-1alpha/eIF2-gamma C-terminal domain"/>
    <property type="match status" value="1"/>
</dbReference>
<gene>
    <name evidence="17" type="ORF">NP493_401g02017</name>
</gene>
<keyword evidence="4" id="KW-0963">Cytoplasm</keyword>
<keyword evidence="11" id="KW-0809">Transit peptide</keyword>
<sequence length="471" mass="52118">MSNSVLFRLFAAAGSSGSLQKLCSVHQCKNIALYGKARWLHTSPRMLAAMPSSQKKTFVRDKPYINIGTIGHVDHGKTTLTAAITKVLAQKKKATFKAYDEIDKAPEEKARGITINAAVVSYQTDKRHYGHVDCPGHADYIKNMITGTAQMDGAILVIAATDGTMPQTREHLLLAKQIGITHLVVYINKADAADTEMLELVEMEVRELLAEFGFDSENTPVIIGSALCALEGRDPEIGVDSINKLLDAVDNYIPEPSRELDKPFYLPIEQVFSIAGRGTVVTGKLERGVIKKGDDAVILGHGKTFKTTITGVEMFHQMLDRAEAGDQVGALIRGVKRDELRRGHVLSKPGSISMHNHFRAQVYLLSKEEGGRQKPYTNAYQAQLFCKTWDAPAQMTLPSDKDMVMPGEDASIEFVIMKNMVLEKGMRFTMRDGRSTLGYGVVTELLAETDLTKYEEQRKKEKKAKRAEEAQ</sequence>
<organism evidence="17 18">
    <name type="scientific">Ridgeia piscesae</name>
    <name type="common">Tubeworm</name>
    <dbReference type="NCBI Taxonomy" id="27915"/>
    <lineage>
        <taxon>Eukaryota</taxon>
        <taxon>Metazoa</taxon>
        <taxon>Spiralia</taxon>
        <taxon>Lophotrochozoa</taxon>
        <taxon>Annelida</taxon>
        <taxon>Polychaeta</taxon>
        <taxon>Sedentaria</taxon>
        <taxon>Canalipalpata</taxon>
        <taxon>Sabellida</taxon>
        <taxon>Siboglinidae</taxon>
        <taxon>Ridgeia</taxon>
    </lineage>
</organism>
<proteinExistence type="inferred from homology"/>
<evidence type="ECO:0000256" key="12">
    <source>
        <dbReference type="ARBA" id="ARBA00023128"/>
    </source>
</evidence>
<evidence type="ECO:0000256" key="14">
    <source>
        <dbReference type="ARBA" id="ARBA00051990"/>
    </source>
</evidence>
<dbReference type="CDD" id="cd03697">
    <property type="entry name" value="EFTU_II"/>
    <property type="match status" value="1"/>
</dbReference>
<evidence type="ECO:0000256" key="5">
    <source>
        <dbReference type="ARBA" id="ARBA00022723"/>
    </source>
</evidence>
<dbReference type="InterPro" id="IPR004541">
    <property type="entry name" value="Transl_elong_EFTu/EF1A_bac/org"/>
</dbReference>
<dbReference type="InterPro" id="IPR009001">
    <property type="entry name" value="Transl_elong_EF1A/Init_IF2_C"/>
</dbReference>
<dbReference type="InterPro" id="IPR009000">
    <property type="entry name" value="Transl_B-barrel_sf"/>
</dbReference>
<evidence type="ECO:0000256" key="3">
    <source>
        <dbReference type="ARBA" id="ARBA00011245"/>
    </source>
</evidence>
<dbReference type="Gene3D" id="3.40.50.300">
    <property type="entry name" value="P-loop containing nucleotide triphosphate hydrolases"/>
    <property type="match status" value="1"/>
</dbReference>
<name>A0AAD9L1Q7_RIDPI</name>
<dbReference type="GO" id="GO:0003924">
    <property type="term" value="F:GTPase activity"/>
    <property type="evidence" value="ECO:0007669"/>
    <property type="project" value="UniProtKB-UniRule"/>
</dbReference>
<dbReference type="SUPFAM" id="SSF52540">
    <property type="entry name" value="P-loop containing nucleoside triphosphate hydrolases"/>
    <property type="match status" value="1"/>
</dbReference>
<keyword evidence="8" id="KW-0378">Hydrolase</keyword>
<evidence type="ECO:0000259" key="16">
    <source>
        <dbReference type="PROSITE" id="PS51722"/>
    </source>
</evidence>
<evidence type="ECO:0000256" key="6">
    <source>
        <dbReference type="ARBA" id="ARBA00022741"/>
    </source>
</evidence>
<dbReference type="InterPro" id="IPR004160">
    <property type="entry name" value="Transl_elong_EFTu/EF1A_C"/>
</dbReference>
<keyword evidence="10" id="KW-0648">Protein biosynthesis</keyword>
<dbReference type="NCBIfam" id="NF000766">
    <property type="entry name" value="PRK00049.1"/>
    <property type="match status" value="1"/>
</dbReference>
<evidence type="ECO:0000256" key="15">
    <source>
        <dbReference type="RuleBase" id="RU000325"/>
    </source>
</evidence>
<keyword evidence="6 15" id="KW-0547">Nucleotide-binding</keyword>
<dbReference type="InterPro" id="IPR031157">
    <property type="entry name" value="G_TR_CS"/>
</dbReference>
<accession>A0AAD9L1Q7</accession>
<dbReference type="Proteomes" id="UP001209878">
    <property type="component" value="Unassembled WGS sequence"/>
</dbReference>
<evidence type="ECO:0000256" key="11">
    <source>
        <dbReference type="ARBA" id="ARBA00022946"/>
    </source>
</evidence>
<dbReference type="PROSITE" id="PS00301">
    <property type="entry name" value="G_TR_1"/>
    <property type="match status" value="1"/>
</dbReference>
<dbReference type="CDD" id="cd01884">
    <property type="entry name" value="EF_Tu"/>
    <property type="match status" value="1"/>
</dbReference>
<protein>
    <recommendedName>
        <fullName evidence="15">Elongation factor Tu</fullName>
    </recommendedName>
</protein>
<dbReference type="InterPro" id="IPR033720">
    <property type="entry name" value="EFTU_2"/>
</dbReference>
<keyword evidence="7 15" id="KW-0251">Elongation factor</keyword>
<comment type="catalytic activity">
    <reaction evidence="14">
        <text>GTP + H2O = GDP + phosphate + H(+)</text>
        <dbReference type="Rhea" id="RHEA:19669"/>
        <dbReference type="ChEBI" id="CHEBI:15377"/>
        <dbReference type="ChEBI" id="CHEBI:15378"/>
        <dbReference type="ChEBI" id="CHEBI:37565"/>
        <dbReference type="ChEBI" id="CHEBI:43474"/>
        <dbReference type="ChEBI" id="CHEBI:58189"/>
        <dbReference type="EC" id="3.6.5.3"/>
    </reaction>
    <physiologicalReaction direction="left-to-right" evidence="14">
        <dbReference type="Rhea" id="RHEA:19670"/>
    </physiologicalReaction>
</comment>
<evidence type="ECO:0000313" key="18">
    <source>
        <dbReference type="Proteomes" id="UP001209878"/>
    </source>
</evidence>
<dbReference type="GO" id="GO:0070125">
    <property type="term" value="P:mitochondrial translational elongation"/>
    <property type="evidence" value="ECO:0007669"/>
    <property type="project" value="TreeGrafter"/>
</dbReference>
<evidence type="ECO:0000256" key="7">
    <source>
        <dbReference type="ARBA" id="ARBA00022768"/>
    </source>
</evidence>
<dbReference type="PRINTS" id="PR00315">
    <property type="entry name" value="ELONGATNFCT"/>
</dbReference>
<keyword evidence="12" id="KW-0496">Mitochondrion</keyword>
<evidence type="ECO:0000313" key="17">
    <source>
        <dbReference type="EMBL" id="KAK2181370.1"/>
    </source>
</evidence>
<dbReference type="PANTHER" id="PTHR43721:SF36">
    <property type="entry name" value="ELONGATION FACTOR TU, MITOCHONDRIAL"/>
    <property type="match status" value="1"/>
</dbReference>
<comment type="similarity">
    <text evidence="2 15">Belongs to the TRAFAC class translation factor GTPase superfamily. Classic translation factor GTPase family. EF-Tu/EF-1A subfamily.</text>
</comment>
<evidence type="ECO:0000256" key="8">
    <source>
        <dbReference type="ARBA" id="ARBA00022801"/>
    </source>
</evidence>
<feature type="domain" description="Tr-type G" evidence="16">
    <location>
        <begin position="62"/>
        <end position="257"/>
    </location>
</feature>
<dbReference type="InterPro" id="IPR041709">
    <property type="entry name" value="EF-Tu_GTP-bd"/>
</dbReference>
<dbReference type="Pfam" id="PF00009">
    <property type="entry name" value="GTP_EFTU"/>
    <property type="match status" value="1"/>
</dbReference>
<dbReference type="Gene3D" id="2.40.30.10">
    <property type="entry name" value="Translation factors"/>
    <property type="match status" value="2"/>
</dbReference>
<dbReference type="PROSITE" id="PS51722">
    <property type="entry name" value="G_TR_2"/>
    <property type="match status" value="1"/>
</dbReference>
<keyword evidence="9" id="KW-0460">Magnesium</keyword>
<dbReference type="NCBIfam" id="TIGR00485">
    <property type="entry name" value="EF-Tu"/>
    <property type="match status" value="1"/>
</dbReference>
<keyword evidence="13 15" id="KW-0342">GTP-binding</keyword>
<dbReference type="NCBIfam" id="NF009372">
    <property type="entry name" value="PRK12735.1"/>
    <property type="match status" value="1"/>
</dbReference>
<dbReference type="SUPFAM" id="SSF50447">
    <property type="entry name" value="Translation proteins"/>
    <property type="match status" value="1"/>
</dbReference>
<evidence type="ECO:0000256" key="9">
    <source>
        <dbReference type="ARBA" id="ARBA00022842"/>
    </source>
</evidence>
<dbReference type="EMBL" id="JAODUO010000401">
    <property type="protein sequence ID" value="KAK2181370.1"/>
    <property type="molecule type" value="Genomic_DNA"/>
</dbReference>
<evidence type="ECO:0000256" key="10">
    <source>
        <dbReference type="ARBA" id="ARBA00022917"/>
    </source>
</evidence>
<comment type="caution">
    <text evidence="17">The sequence shown here is derived from an EMBL/GenBank/DDBJ whole genome shotgun (WGS) entry which is preliminary data.</text>
</comment>
<dbReference type="FunFam" id="3.40.50.300:FF:000576">
    <property type="entry name" value="Elongation factor Tu"/>
    <property type="match status" value="1"/>
</dbReference>
<dbReference type="GO" id="GO:0005739">
    <property type="term" value="C:mitochondrion"/>
    <property type="evidence" value="ECO:0007669"/>
    <property type="project" value="UniProtKB-SubCell"/>
</dbReference>
<comment type="function">
    <text evidence="15">This protein promotes the GTP-dependent binding of aminoacyl-tRNA to the A-site of ribosomes during protein biosynthesis.</text>
</comment>
<evidence type="ECO:0000256" key="1">
    <source>
        <dbReference type="ARBA" id="ARBA00004173"/>
    </source>
</evidence>
<dbReference type="GO" id="GO:0005525">
    <property type="term" value="F:GTP binding"/>
    <property type="evidence" value="ECO:0007669"/>
    <property type="project" value="UniProtKB-UniRule"/>
</dbReference>
<reference evidence="17" key="1">
    <citation type="journal article" date="2023" name="Mol. Biol. Evol.">
        <title>Third-Generation Sequencing Reveals the Adaptive Role of the Epigenome in Three Deep-Sea Polychaetes.</title>
        <authorList>
            <person name="Perez M."/>
            <person name="Aroh O."/>
            <person name="Sun Y."/>
            <person name="Lan Y."/>
            <person name="Juniper S.K."/>
            <person name="Young C.R."/>
            <person name="Angers B."/>
            <person name="Qian P.Y."/>
        </authorList>
    </citation>
    <scope>NUCLEOTIDE SEQUENCE</scope>
    <source>
        <strain evidence="17">R07B-5</strain>
    </source>
</reference>
<dbReference type="AlphaFoldDB" id="A0AAD9L1Q7"/>
<dbReference type="Pfam" id="PF03143">
    <property type="entry name" value="GTP_EFTU_D3"/>
    <property type="match status" value="1"/>
</dbReference>
<evidence type="ECO:0000256" key="2">
    <source>
        <dbReference type="ARBA" id="ARBA00007249"/>
    </source>
</evidence>
<dbReference type="FunFam" id="2.40.30.10:FF:000001">
    <property type="entry name" value="Elongation factor Tu"/>
    <property type="match status" value="1"/>
</dbReference>
<dbReference type="GO" id="GO:0003746">
    <property type="term" value="F:translation elongation factor activity"/>
    <property type="evidence" value="ECO:0007669"/>
    <property type="project" value="UniProtKB-UniRule"/>
</dbReference>
<dbReference type="CDD" id="cd03706">
    <property type="entry name" value="mtEFTU_III"/>
    <property type="match status" value="1"/>
</dbReference>
<dbReference type="PANTHER" id="PTHR43721">
    <property type="entry name" value="ELONGATION FACTOR TU-RELATED"/>
    <property type="match status" value="1"/>
</dbReference>
<evidence type="ECO:0000256" key="4">
    <source>
        <dbReference type="ARBA" id="ARBA00022490"/>
    </source>
</evidence>
<comment type="subunit">
    <text evidence="3">Monomer.</text>
</comment>
<keyword evidence="5" id="KW-0479">Metal-binding</keyword>
<dbReference type="InterPro" id="IPR050055">
    <property type="entry name" value="EF-Tu_GTPase"/>
</dbReference>